<protein>
    <recommendedName>
        <fullName evidence="1">Aminoglycoside phosphotransferase domain-containing protein</fullName>
    </recommendedName>
</protein>
<feature type="domain" description="Aminoglycoside phosphotransferase" evidence="1">
    <location>
        <begin position="8"/>
        <end position="213"/>
    </location>
</feature>
<dbReference type="AlphaFoldDB" id="X1NC20"/>
<accession>X1NC20</accession>
<dbReference type="EMBL" id="BARV01018848">
    <property type="protein sequence ID" value="GAI24370.1"/>
    <property type="molecule type" value="Genomic_DNA"/>
</dbReference>
<feature type="non-terminal residue" evidence="2">
    <location>
        <position position="278"/>
    </location>
</feature>
<dbReference type="InterPro" id="IPR052732">
    <property type="entry name" value="Cell-binding_unc_protein"/>
</dbReference>
<dbReference type="InterPro" id="IPR011009">
    <property type="entry name" value="Kinase-like_dom_sf"/>
</dbReference>
<dbReference type="PANTHER" id="PTHR43883">
    <property type="entry name" value="SLR0207 PROTEIN"/>
    <property type="match status" value="1"/>
</dbReference>
<name>X1NC20_9ZZZZ</name>
<dbReference type="InterPro" id="IPR002575">
    <property type="entry name" value="Aminoglycoside_PTrfase"/>
</dbReference>
<feature type="non-terminal residue" evidence="2">
    <location>
        <position position="1"/>
    </location>
</feature>
<dbReference type="Pfam" id="PF01636">
    <property type="entry name" value="APH"/>
    <property type="match status" value="1"/>
</dbReference>
<organism evidence="2">
    <name type="scientific">marine sediment metagenome</name>
    <dbReference type="NCBI Taxonomy" id="412755"/>
    <lineage>
        <taxon>unclassified sequences</taxon>
        <taxon>metagenomes</taxon>
        <taxon>ecological metagenomes</taxon>
    </lineage>
</organism>
<proteinExistence type="predicted"/>
<gene>
    <name evidence="2" type="ORF">S06H3_31797</name>
</gene>
<reference evidence="2" key="1">
    <citation type="journal article" date="2014" name="Front. Microbiol.">
        <title>High frequency of phylogenetically diverse reductive dehalogenase-homologous genes in deep subseafloor sedimentary metagenomes.</title>
        <authorList>
            <person name="Kawai M."/>
            <person name="Futagami T."/>
            <person name="Toyoda A."/>
            <person name="Takaki Y."/>
            <person name="Nishi S."/>
            <person name="Hori S."/>
            <person name="Arai W."/>
            <person name="Tsubouchi T."/>
            <person name="Morono Y."/>
            <person name="Uchiyama I."/>
            <person name="Ito T."/>
            <person name="Fujiyama A."/>
            <person name="Inagaki F."/>
            <person name="Takami H."/>
        </authorList>
    </citation>
    <scope>NUCLEOTIDE SEQUENCE</scope>
    <source>
        <strain evidence="2">Expedition CK06-06</strain>
    </source>
</reference>
<sequence length="278" mass="30031">AELRLNRRMAAALYLEVVPIIAGPGPLDVRIGGNGAALEYAVKMRRFRQRDLFSTMAEADQLTGAQIDTLGRQIAAFHESAPATGHASGHGTPARIAEVMEAALNGVAELASSTEMTGRVAALLRTRAGSLQPAFHKRLASGHIRECHGDLHLGNVALIGQKPTPFDCLEFDEALRWIDTISDTAFLFMDLLHSGRQELAYGLLNAYLECTGDYAGLVVLPFYTAMRAVVRARVLLERAHQRSAAGAITAAEMATTQMRCNDLLDVACFALTRRANSS</sequence>
<dbReference type="PANTHER" id="PTHR43883:SF1">
    <property type="entry name" value="GLUCONOKINASE"/>
    <property type="match status" value="1"/>
</dbReference>
<evidence type="ECO:0000259" key="1">
    <source>
        <dbReference type="Pfam" id="PF01636"/>
    </source>
</evidence>
<dbReference type="SUPFAM" id="SSF56112">
    <property type="entry name" value="Protein kinase-like (PK-like)"/>
    <property type="match status" value="1"/>
</dbReference>
<evidence type="ECO:0000313" key="2">
    <source>
        <dbReference type="EMBL" id="GAI24370.1"/>
    </source>
</evidence>
<dbReference type="Gene3D" id="3.90.1200.10">
    <property type="match status" value="1"/>
</dbReference>
<comment type="caution">
    <text evidence="2">The sequence shown here is derived from an EMBL/GenBank/DDBJ whole genome shotgun (WGS) entry which is preliminary data.</text>
</comment>